<protein>
    <submittedName>
        <fullName evidence="11">Preprotein translocase subunit YajC</fullName>
    </submittedName>
</protein>
<dbReference type="NCBIfam" id="TIGR00739">
    <property type="entry name" value="yajC"/>
    <property type="match status" value="1"/>
</dbReference>
<keyword evidence="5 10" id="KW-0812">Transmembrane</keyword>
<evidence type="ECO:0000256" key="2">
    <source>
        <dbReference type="ARBA" id="ARBA00006742"/>
    </source>
</evidence>
<proteinExistence type="inferred from homology"/>
<reference evidence="12" key="1">
    <citation type="journal article" date="2019" name="Int. J. Syst. Evol. Microbiol.">
        <title>The Global Catalogue of Microorganisms (GCM) 10K type strain sequencing project: providing services to taxonomists for standard genome sequencing and annotation.</title>
        <authorList>
            <consortium name="The Broad Institute Genomics Platform"/>
            <consortium name="The Broad Institute Genome Sequencing Center for Infectious Disease"/>
            <person name="Wu L."/>
            <person name="Ma J."/>
        </authorList>
    </citation>
    <scope>NUCLEOTIDE SEQUENCE [LARGE SCALE GENOMIC DNA]</scope>
    <source>
        <strain evidence="12">CCM 8749</strain>
    </source>
</reference>
<keyword evidence="8" id="KW-0811">Translocation</keyword>
<evidence type="ECO:0000313" key="11">
    <source>
        <dbReference type="EMBL" id="MFC5988497.1"/>
    </source>
</evidence>
<evidence type="ECO:0000256" key="4">
    <source>
        <dbReference type="ARBA" id="ARBA00022475"/>
    </source>
</evidence>
<keyword evidence="3" id="KW-0813">Transport</keyword>
<evidence type="ECO:0000313" key="12">
    <source>
        <dbReference type="Proteomes" id="UP001596250"/>
    </source>
</evidence>
<keyword evidence="12" id="KW-1185">Reference proteome</keyword>
<evidence type="ECO:0000256" key="10">
    <source>
        <dbReference type="SAM" id="Phobius"/>
    </source>
</evidence>
<evidence type="ECO:0000256" key="1">
    <source>
        <dbReference type="ARBA" id="ARBA00004162"/>
    </source>
</evidence>
<dbReference type="Pfam" id="PF02699">
    <property type="entry name" value="YajC"/>
    <property type="match status" value="1"/>
</dbReference>
<evidence type="ECO:0000256" key="7">
    <source>
        <dbReference type="ARBA" id="ARBA00022989"/>
    </source>
</evidence>
<organism evidence="11 12">
    <name type="scientific">Marinicrinis lubricantis</name>
    <dbReference type="NCBI Taxonomy" id="2086470"/>
    <lineage>
        <taxon>Bacteria</taxon>
        <taxon>Bacillati</taxon>
        <taxon>Bacillota</taxon>
        <taxon>Bacilli</taxon>
        <taxon>Bacillales</taxon>
        <taxon>Paenibacillaceae</taxon>
    </lineage>
</organism>
<sequence length="109" mass="11994">MNQVLEIASDAGSEGGGSWITLLLPFVVMFVIFYFLLIRPQQKRQKQRNMLLLNLEKGDKVVTIGGIHGTIVELTDDTVVLKVNDSTRLTFDRSAINNASKAKADSSKG</sequence>
<evidence type="ECO:0000256" key="5">
    <source>
        <dbReference type="ARBA" id="ARBA00022692"/>
    </source>
</evidence>
<evidence type="ECO:0000256" key="6">
    <source>
        <dbReference type="ARBA" id="ARBA00022927"/>
    </source>
</evidence>
<keyword evidence="7 10" id="KW-1133">Transmembrane helix</keyword>
<dbReference type="PANTHER" id="PTHR33909:SF1">
    <property type="entry name" value="SEC TRANSLOCON ACCESSORY COMPLEX SUBUNIT YAJC"/>
    <property type="match status" value="1"/>
</dbReference>
<gene>
    <name evidence="11" type="primary">yajC</name>
    <name evidence="11" type="ORF">ACFPXP_19000</name>
</gene>
<comment type="subcellular location">
    <subcellularLocation>
        <location evidence="1">Cell membrane</location>
        <topology evidence="1">Single-pass membrane protein</topology>
    </subcellularLocation>
</comment>
<dbReference type="InterPro" id="IPR003849">
    <property type="entry name" value="Preprotein_translocase_YajC"/>
</dbReference>
<evidence type="ECO:0000256" key="3">
    <source>
        <dbReference type="ARBA" id="ARBA00022448"/>
    </source>
</evidence>
<dbReference type="EMBL" id="JBHSQV010000181">
    <property type="protein sequence ID" value="MFC5988497.1"/>
    <property type="molecule type" value="Genomic_DNA"/>
</dbReference>
<keyword evidence="9 10" id="KW-0472">Membrane</keyword>
<accession>A0ABW1ITT7</accession>
<keyword evidence="6" id="KW-0653">Protein transport</keyword>
<dbReference type="RefSeq" id="WP_379895969.1">
    <property type="nucleotide sequence ID" value="NZ_CBCSCT010000014.1"/>
</dbReference>
<keyword evidence="4" id="KW-1003">Cell membrane</keyword>
<comment type="similarity">
    <text evidence="2">Belongs to the YajC family.</text>
</comment>
<dbReference type="PANTHER" id="PTHR33909">
    <property type="entry name" value="SEC TRANSLOCON ACCESSORY COMPLEX SUBUNIT YAJC"/>
    <property type="match status" value="1"/>
</dbReference>
<feature type="transmembrane region" description="Helical" evidence="10">
    <location>
        <begin position="19"/>
        <end position="38"/>
    </location>
</feature>
<evidence type="ECO:0000256" key="8">
    <source>
        <dbReference type="ARBA" id="ARBA00023010"/>
    </source>
</evidence>
<evidence type="ECO:0000256" key="9">
    <source>
        <dbReference type="ARBA" id="ARBA00023136"/>
    </source>
</evidence>
<dbReference type="SMART" id="SM01323">
    <property type="entry name" value="YajC"/>
    <property type="match status" value="1"/>
</dbReference>
<dbReference type="Proteomes" id="UP001596250">
    <property type="component" value="Unassembled WGS sequence"/>
</dbReference>
<comment type="caution">
    <text evidence="11">The sequence shown here is derived from an EMBL/GenBank/DDBJ whole genome shotgun (WGS) entry which is preliminary data.</text>
</comment>
<name>A0ABW1ITT7_9BACL</name>
<dbReference type="PRINTS" id="PR01853">
    <property type="entry name" value="YAJCTRNLCASE"/>
</dbReference>